<gene>
    <name evidence="1" type="ORF">R1flu_027845</name>
</gene>
<evidence type="ECO:0000313" key="2">
    <source>
        <dbReference type="Proteomes" id="UP001605036"/>
    </source>
</evidence>
<evidence type="ECO:0000313" key="1">
    <source>
        <dbReference type="EMBL" id="KAL2609272.1"/>
    </source>
</evidence>
<proteinExistence type="predicted"/>
<protein>
    <submittedName>
        <fullName evidence="1">Uncharacterized protein</fullName>
    </submittedName>
</protein>
<dbReference type="Proteomes" id="UP001605036">
    <property type="component" value="Unassembled WGS sequence"/>
</dbReference>
<name>A0ABD1XJZ8_9MARC</name>
<comment type="caution">
    <text evidence="1">The sequence shown here is derived from an EMBL/GenBank/DDBJ whole genome shotgun (WGS) entry which is preliminary data.</text>
</comment>
<reference evidence="1 2" key="1">
    <citation type="submission" date="2024-09" db="EMBL/GenBank/DDBJ databases">
        <title>Chromosome-scale assembly of Riccia fluitans.</title>
        <authorList>
            <person name="Paukszto L."/>
            <person name="Sawicki J."/>
            <person name="Karawczyk K."/>
            <person name="Piernik-Szablinska J."/>
            <person name="Szczecinska M."/>
            <person name="Mazdziarz M."/>
        </authorList>
    </citation>
    <scope>NUCLEOTIDE SEQUENCE [LARGE SCALE GENOMIC DNA]</scope>
    <source>
        <strain evidence="1">Rf_01</strain>
        <tissue evidence="1">Aerial parts of the thallus</tissue>
    </source>
</reference>
<sequence length="96" mass="11066">MDLSVVRSPSLLMSAYRIIEPLFFFWRLQTVVTICSRWKGDEVSYRFFPSAPNVRQTCERACALGGYLLYAAMTPLQWNGRSLLLCSCFSKNNWDA</sequence>
<organism evidence="1 2">
    <name type="scientific">Riccia fluitans</name>
    <dbReference type="NCBI Taxonomy" id="41844"/>
    <lineage>
        <taxon>Eukaryota</taxon>
        <taxon>Viridiplantae</taxon>
        <taxon>Streptophyta</taxon>
        <taxon>Embryophyta</taxon>
        <taxon>Marchantiophyta</taxon>
        <taxon>Marchantiopsida</taxon>
        <taxon>Marchantiidae</taxon>
        <taxon>Marchantiales</taxon>
        <taxon>Ricciaceae</taxon>
        <taxon>Riccia</taxon>
    </lineage>
</organism>
<dbReference type="AlphaFoldDB" id="A0ABD1XJZ8"/>
<dbReference type="EMBL" id="JBHFFA010000008">
    <property type="protein sequence ID" value="KAL2609272.1"/>
    <property type="molecule type" value="Genomic_DNA"/>
</dbReference>
<keyword evidence="2" id="KW-1185">Reference proteome</keyword>
<accession>A0ABD1XJZ8</accession>